<protein>
    <recommendedName>
        <fullName evidence="7">TCP domain-containing protein</fullName>
    </recommendedName>
</protein>
<dbReference type="PANTHER" id="PTHR31072:SF147">
    <property type="entry name" value="TRANSCRIPTION FACTOR TCP13"/>
    <property type="match status" value="1"/>
</dbReference>
<gene>
    <name evidence="8" type="ORF">DVH24_032033</name>
</gene>
<comment type="caution">
    <text evidence="8">The sequence shown here is derived from an EMBL/GenBank/DDBJ whole genome shotgun (WGS) entry which is preliminary data.</text>
</comment>
<feature type="region of interest" description="Disordered" evidence="6">
    <location>
        <begin position="1"/>
        <end position="43"/>
    </location>
</feature>
<feature type="region of interest" description="Disordered" evidence="6">
    <location>
        <begin position="363"/>
        <end position="383"/>
    </location>
</feature>
<comment type="subcellular location">
    <subcellularLocation>
        <location evidence="1">Nucleus</location>
    </subcellularLocation>
</comment>
<dbReference type="GO" id="GO:0003700">
    <property type="term" value="F:DNA-binding transcription factor activity"/>
    <property type="evidence" value="ECO:0007669"/>
    <property type="project" value="InterPro"/>
</dbReference>
<keyword evidence="5" id="KW-0539">Nucleus</keyword>
<evidence type="ECO:0000259" key="7">
    <source>
        <dbReference type="PROSITE" id="PS51369"/>
    </source>
</evidence>
<evidence type="ECO:0000256" key="6">
    <source>
        <dbReference type="SAM" id="MobiDB-lite"/>
    </source>
</evidence>
<dbReference type="GO" id="GO:0005634">
    <property type="term" value="C:nucleus"/>
    <property type="evidence" value="ECO:0007669"/>
    <property type="project" value="UniProtKB-SubCell"/>
</dbReference>
<keyword evidence="9" id="KW-1185">Reference proteome</keyword>
<feature type="compositionally biased region" description="Basic and acidic residues" evidence="6">
    <location>
        <begin position="184"/>
        <end position="208"/>
    </location>
</feature>
<dbReference type="GO" id="GO:0043565">
    <property type="term" value="F:sequence-specific DNA binding"/>
    <property type="evidence" value="ECO:0007669"/>
    <property type="project" value="TreeGrafter"/>
</dbReference>
<evidence type="ECO:0000313" key="9">
    <source>
        <dbReference type="Proteomes" id="UP000290289"/>
    </source>
</evidence>
<evidence type="ECO:0000313" key="8">
    <source>
        <dbReference type="EMBL" id="RXH89676.1"/>
    </source>
</evidence>
<organism evidence="8 9">
    <name type="scientific">Malus domestica</name>
    <name type="common">Apple</name>
    <name type="synonym">Pyrus malus</name>
    <dbReference type="NCBI Taxonomy" id="3750"/>
    <lineage>
        <taxon>Eukaryota</taxon>
        <taxon>Viridiplantae</taxon>
        <taxon>Streptophyta</taxon>
        <taxon>Embryophyta</taxon>
        <taxon>Tracheophyta</taxon>
        <taxon>Spermatophyta</taxon>
        <taxon>Magnoliopsida</taxon>
        <taxon>eudicotyledons</taxon>
        <taxon>Gunneridae</taxon>
        <taxon>Pentapetalae</taxon>
        <taxon>rosids</taxon>
        <taxon>fabids</taxon>
        <taxon>Rosales</taxon>
        <taxon>Rosaceae</taxon>
        <taxon>Amygdaloideae</taxon>
        <taxon>Maleae</taxon>
        <taxon>Malus</taxon>
    </lineage>
</organism>
<feature type="region of interest" description="Disordered" evidence="6">
    <location>
        <begin position="121"/>
        <end position="167"/>
    </location>
</feature>
<evidence type="ECO:0000256" key="1">
    <source>
        <dbReference type="ARBA" id="ARBA00004123"/>
    </source>
</evidence>
<proteinExistence type="predicted"/>
<feature type="compositionally biased region" description="Polar residues" evidence="6">
    <location>
        <begin position="209"/>
        <end position="228"/>
    </location>
</feature>
<keyword evidence="2" id="KW-0805">Transcription regulation</keyword>
<dbReference type="Pfam" id="PF03634">
    <property type="entry name" value="TCP"/>
    <property type="match status" value="1"/>
</dbReference>
<dbReference type="InterPro" id="IPR017887">
    <property type="entry name" value="TF_TCP_subgr"/>
</dbReference>
<dbReference type="EMBL" id="RDQH01000335">
    <property type="protein sequence ID" value="RXH89676.1"/>
    <property type="molecule type" value="Genomic_DNA"/>
</dbReference>
<dbReference type="PANTHER" id="PTHR31072">
    <property type="entry name" value="TRANSCRIPTION FACTOR TCP4-RELATED"/>
    <property type="match status" value="1"/>
</dbReference>
<feature type="compositionally biased region" description="Polar residues" evidence="6">
    <location>
        <begin position="26"/>
        <end position="40"/>
    </location>
</feature>
<dbReference type="Proteomes" id="UP000290289">
    <property type="component" value="Chromosome 9"/>
</dbReference>
<dbReference type="PROSITE" id="PS51369">
    <property type="entry name" value="TCP"/>
    <property type="match status" value="1"/>
</dbReference>
<evidence type="ECO:0000256" key="3">
    <source>
        <dbReference type="ARBA" id="ARBA00023125"/>
    </source>
</evidence>
<feature type="domain" description="TCP" evidence="7">
    <location>
        <begin position="58"/>
        <end position="116"/>
    </location>
</feature>
<keyword evidence="4" id="KW-0804">Transcription</keyword>
<name>A0A498J3C3_MALDO</name>
<sequence length="383" mass="42074">MIKSLISEADFKEAGAGSASRDEQANKTSSNPNLSRSSTPWPRLKDPRIVRVSRAFGGKDRHSKVCTIRGLRDRRVRLSVPTAIQLYDLQDKLGLNQPSKVVDWLLDAAKHEIDELPPLPMPPPGTFGLNHPSLVLTSSHDDQTNAHPQLSHNHRGEGPSSGIDRSNVWPTNLDALWRAKSKEIARDTRNEEEEEKRKDNLGISDDQKQAGNNIDGNSSNTFLTRGSNTNPPLFPGLLNSSTNMPYAYQNWDHPHQTSSFPLSQLGSHGFQSQTTDLHNFLNVLSLPSTLSLSTTQSYFPSHNAAATGEIDPRQFNHLQLLNSSSSTSTSQNLLPNSLSTPALYPSSQTLRAPHLSMVTKLVHSSNNTGSGHQSNNDQGPLPR</sequence>
<dbReference type="SMR" id="A0A498J3C3"/>
<keyword evidence="3" id="KW-0238">DNA-binding</keyword>
<feature type="region of interest" description="Disordered" evidence="6">
    <location>
        <begin position="184"/>
        <end position="228"/>
    </location>
</feature>
<reference evidence="8 9" key="1">
    <citation type="submission" date="2018-10" db="EMBL/GenBank/DDBJ databases">
        <title>A high-quality apple genome assembly.</title>
        <authorList>
            <person name="Hu J."/>
        </authorList>
    </citation>
    <scope>NUCLEOTIDE SEQUENCE [LARGE SCALE GENOMIC DNA]</scope>
    <source>
        <strain evidence="9">cv. HFTH1</strain>
        <tissue evidence="8">Young leaf</tissue>
    </source>
</reference>
<evidence type="ECO:0000256" key="5">
    <source>
        <dbReference type="ARBA" id="ARBA00023242"/>
    </source>
</evidence>
<evidence type="ECO:0000256" key="4">
    <source>
        <dbReference type="ARBA" id="ARBA00023163"/>
    </source>
</evidence>
<dbReference type="AlphaFoldDB" id="A0A498J3C3"/>
<evidence type="ECO:0000256" key="2">
    <source>
        <dbReference type="ARBA" id="ARBA00023015"/>
    </source>
</evidence>
<dbReference type="InterPro" id="IPR005333">
    <property type="entry name" value="Transcription_factor_TCP"/>
</dbReference>
<accession>A0A498J3C3</accession>